<dbReference type="NCBIfam" id="TIGR01579">
    <property type="entry name" value="MiaB-like-C"/>
    <property type="match status" value="1"/>
</dbReference>
<evidence type="ECO:0000256" key="5">
    <source>
        <dbReference type="ARBA" id="ARBA00022723"/>
    </source>
</evidence>
<dbReference type="InterPro" id="IPR007197">
    <property type="entry name" value="rSAM"/>
</dbReference>
<dbReference type="InterPro" id="IPR005839">
    <property type="entry name" value="Methylthiotransferase"/>
</dbReference>
<dbReference type="InterPro" id="IPR023404">
    <property type="entry name" value="rSAM_horseshoe"/>
</dbReference>
<dbReference type="Pfam" id="PF00919">
    <property type="entry name" value="UPF0004"/>
    <property type="match status" value="1"/>
</dbReference>
<dbReference type="InterPro" id="IPR006467">
    <property type="entry name" value="MiaB-like_bact"/>
</dbReference>
<dbReference type="EMBL" id="CP117411">
    <property type="protein sequence ID" value="WCT74323.1"/>
    <property type="molecule type" value="Genomic_DNA"/>
</dbReference>
<dbReference type="InterPro" id="IPR058240">
    <property type="entry name" value="rSAM_sf"/>
</dbReference>
<comment type="cofactor">
    <cofactor evidence="1">
        <name>[4Fe-4S] cluster</name>
        <dbReference type="ChEBI" id="CHEBI:49883"/>
    </cofactor>
</comment>
<evidence type="ECO:0000313" key="10">
    <source>
        <dbReference type="EMBL" id="WCT74323.1"/>
    </source>
</evidence>
<evidence type="ECO:0000256" key="7">
    <source>
        <dbReference type="ARBA" id="ARBA00023014"/>
    </source>
</evidence>
<proteinExistence type="predicted"/>
<dbReference type="RefSeq" id="WP_273689272.1">
    <property type="nucleotide sequence ID" value="NZ_CP117411.1"/>
</dbReference>
<evidence type="ECO:0000256" key="4">
    <source>
        <dbReference type="ARBA" id="ARBA00022691"/>
    </source>
</evidence>
<evidence type="ECO:0000256" key="1">
    <source>
        <dbReference type="ARBA" id="ARBA00001966"/>
    </source>
</evidence>
<evidence type="ECO:0000259" key="9">
    <source>
        <dbReference type="PROSITE" id="PS51918"/>
    </source>
</evidence>
<dbReference type="Proteomes" id="UP001220395">
    <property type="component" value="Chromosome"/>
</dbReference>
<dbReference type="SUPFAM" id="SSF102114">
    <property type="entry name" value="Radical SAM enzymes"/>
    <property type="match status" value="1"/>
</dbReference>
<dbReference type="InterPro" id="IPR013848">
    <property type="entry name" value="Methylthiotransferase_N"/>
</dbReference>
<sequence>MAVVTLGCRLNIAESDAIAAMLGARDDLVVVNSCAVTAEALAQTRKAIRKAARERPDARIVVTGCAASTEPETFRAMAEVADVVANHRKMEAQAYPSPFALSDVEGREARGPFGARPSTALRTSGDVVAQAHTRAFIEVQNGCDHACTFCIIPLGRGPSRSIAPHDVIARIAAATDAGAREVVLTGVDVTAYGADLPGTPTLGHLVERILRDVPALPRLRLSSLDAVELDDRLIDLVTGEARLMPHLHLSLQAGDDMILKRMKRRHSRAQAVELVARLKARRPDIAIGADLIAGFPTETDAMAANTLALLDDCDVVHAHIFPYSPRATTPAARMPQLTREIILARARALREKATARRDAWLAGLVGGTQRVLVERGGTSGHAGNFARVTLDRPAPPGTIVDTRIHTTQDDTLIGTPA</sequence>
<dbReference type="InterPro" id="IPR006638">
    <property type="entry name" value="Elp3/MiaA/NifB-like_rSAM"/>
</dbReference>
<dbReference type="SFLD" id="SFLDS00029">
    <property type="entry name" value="Radical_SAM"/>
    <property type="match status" value="1"/>
</dbReference>
<keyword evidence="7" id="KW-0411">Iron-sulfur</keyword>
<reference evidence="10 11" key="1">
    <citation type="submission" date="2023-02" db="EMBL/GenBank/DDBJ databases">
        <title>Genome sequence of Sphingomonas naphthae.</title>
        <authorList>
            <person name="Kim S."/>
            <person name="Heo J."/>
            <person name="Kwon S.-W."/>
        </authorList>
    </citation>
    <scope>NUCLEOTIDE SEQUENCE [LARGE SCALE GENOMIC DNA]</scope>
    <source>
        <strain evidence="10 11">KACC 18716</strain>
    </source>
</reference>
<dbReference type="InterPro" id="IPR020612">
    <property type="entry name" value="Methylthiotransferase_CS"/>
</dbReference>
<keyword evidence="11" id="KW-1185">Reference proteome</keyword>
<dbReference type="SMART" id="SM00729">
    <property type="entry name" value="Elp3"/>
    <property type="match status" value="1"/>
</dbReference>
<dbReference type="PROSITE" id="PS01278">
    <property type="entry name" value="MTTASE_RADICAL"/>
    <property type="match status" value="1"/>
</dbReference>
<keyword evidence="4" id="KW-0949">S-adenosyl-L-methionine</keyword>
<evidence type="ECO:0000313" key="11">
    <source>
        <dbReference type="Proteomes" id="UP001220395"/>
    </source>
</evidence>
<dbReference type="PROSITE" id="PS51918">
    <property type="entry name" value="RADICAL_SAM"/>
    <property type="match status" value="1"/>
</dbReference>
<dbReference type="Gene3D" id="3.80.30.20">
    <property type="entry name" value="tm_1862 like domain"/>
    <property type="match status" value="1"/>
</dbReference>
<protein>
    <submittedName>
        <fullName evidence="10">tRNA (N(6)-L-threonylcarbamoyladenosine(37)-C(2))-methylthiotransferase MtaB</fullName>
    </submittedName>
</protein>
<organism evidence="10 11">
    <name type="scientific">Sphingomonas naphthae</name>
    <dbReference type="NCBI Taxonomy" id="1813468"/>
    <lineage>
        <taxon>Bacteria</taxon>
        <taxon>Pseudomonadati</taxon>
        <taxon>Pseudomonadota</taxon>
        <taxon>Alphaproteobacteria</taxon>
        <taxon>Sphingomonadales</taxon>
        <taxon>Sphingomonadaceae</taxon>
        <taxon>Sphingomonas</taxon>
    </lineage>
</organism>
<dbReference type="NCBIfam" id="TIGR00089">
    <property type="entry name" value="MiaB/RimO family radical SAM methylthiotransferase"/>
    <property type="match status" value="1"/>
</dbReference>
<evidence type="ECO:0000256" key="2">
    <source>
        <dbReference type="ARBA" id="ARBA00022485"/>
    </source>
</evidence>
<feature type="domain" description="MTTase N-terminal" evidence="8">
    <location>
        <begin position="1"/>
        <end position="106"/>
    </location>
</feature>
<keyword evidence="5" id="KW-0479">Metal-binding</keyword>
<evidence type="ECO:0000256" key="3">
    <source>
        <dbReference type="ARBA" id="ARBA00022679"/>
    </source>
</evidence>
<accession>A0ABY7TMS2</accession>
<name>A0ABY7TMS2_9SPHN</name>
<dbReference type="PANTHER" id="PTHR11918">
    <property type="entry name" value="RADICAL SAM PROTEINS"/>
    <property type="match status" value="1"/>
</dbReference>
<feature type="domain" description="Radical SAM core" evidence="9">
    <location>
        <begin position="129"/>
        <end position="362"/>
    </location>
</feature>
<keyword evidence="6" id="KW-0408">Iron</keyword>
<dbReference type="InterPro" id="IPR038135">
    <property type="entry name" value="Methylthiotransferase_N_sf"/>
</dbReference>
<dbReference type="Gene3D" id="3.40.50.12160">
    <property type="entry name" value="Methylthiotransferase, N-terminal domain"/>
    <property type="match status" value="1"/>
</dbReference>
<dbReference type="SFLD" id="SFLDG01082">
    <property type="entry name" value="B12-binding_domain_containing"/>
    <property type="match status" value="1"/>
</dbReference>
<dbReference type="PROSITE" id="PS51449">
    <property type="entry name" value="MTTASE_N"/>
    <property type="match status" value="1"/>
</dbReference>
<evidence type="ECO:0000259" key="8">
    <source>
        <dbReference type="PROSITE" id="PS51449"/>
    </source>
</evidence>
<dbReference type="PANTHER" id="PTHR11918:SF45">
    <property type="entry name" value="THREONYLCARBAMOYLADENOSINE TRNA METHYLTHIOTRANSFERASE"/>
    <property type="match status" value="1"/>
</dbReference>
<dbReference type="Pfam" id="PF04055">
    <property type="entry name" value="Radical_SAM"/>
    <property type="match status" value="1"/>
</dbReference>
<gene>
    <name evidence="10" type="primary">mtaB</name>
    <name evidence="10" type="ORF">PQ455_03590</name>
</gene>
<evidence type="ECO:0000256" key="6">
    <source>
        <dbReference type="ARBA" id="ARBA00023004"/>
    </source>
</evidence>
<keyword evidence="2" id="KW-0004">4Fe-4S</keyword>
<dbReference type="CDD" id="cd01335">
    <property type="entry name" value="Radical_SAM"/>
    <property type="match status" value="1"/>
</dbReference>
<keyword evidence="3" id="KW-0808">Transferase</keyword>